<protein>
    <submittedName>
        <fullName evidence="1">Uncharacterized protein</fullName>
    </submittedName>
</protein>
<sequence length="118" mass="13781">MEEHVRRVLNKEEIKATYLRKIIQNEIIELLHDNTKLHINGQVQKVKYYSVILECTPDADASRVEQLTFVVRFVSIQESEFKLISTNINRDQSALMPLPTCSKFWCLLDTPNFINLTT</sequence>
<organism evidence="1 2">
    <name type="scientific">Oedothorax gibbosus</name>
    <dbReference type="NCBI Taxonomy" id="931172"/>
    <lineage>
        <taxon>Eukaryota</taxon>
        <taxon>Metazoa</taxon>
        <taxon>Ecdysozoa</taxon>
        <taxon>Arthropoda</taxon>
        <taxon>Chelicerata</taxon>
        <taxon>Arachnida</taxon>
        <taxon>Araneae</taxon>
        <taxon>Araneomorphae</taxon>
        <taxon>Entelegynae</taxon>
        <taxon>Araneoidea</taxon>
        <taxon>Linyphiidae</taxon>
        <taxon>Erigoninae</taxon>
        <taxon>Oedothorax</taxon>
    </lineage>
</organism>
<dbReference type="Proteomes" id="UP000827092">
    <property type="component" value="Unassembled WGS sequence"/>
</dbReference>
<dbReference type="AlphaFoldDB" id="A0AAV6V761"/>
<accession>A0AAV6V761</accession>
<dbReference type="PANTHER" id="PTHR45749:SF21">
    <property type="entry name" value="DUF4371 DOMAIN-CONTAINING PROTEIN"/>
    <property type="match status" value="1"/>
</dbReference>
<evidence type="ECO:0000313" key="2">
    <source>
        <dbReference type="Proteomes" id="UP000827092"/>
    </source>
</evidence>
<dbReference type="EMBL" id="JAFNEN010000153">
    <property type="protein sequence ID" value="KAG8191769.1"/>
    <property type="molecule type" value="Genomic_DNA"/>
</dbReference>
<dbReference type="PANTHER" id="PTHR45749">
    <property type="match status" value="1"/>
</dbReference>
<proteinExistence type="predicted"/>
<reference evidence="1 2" key="1">
    <citation type="journal article" date="2022" name="Nat. Ecol. Evol.">
        <title>A masculinizing supergene underlies an exaggerated male reproductive morph in a spider.</title>
        <authorList>
            <person name="Hendrickx F."/>
            <person name="De Corte Z."/>
            <person name="Sonet G."/>
            <person name="Van Belleghem S.M."/>
            <person name="Kostlbacher S."/>
            <person name="Vangestel C."/>
        </authorList>
    </citation>
    <scope>NUCLEOTIDE SEQUENCE [LARGE SCALE GENOMIC DNA]</scope>
    <source>
        <strain evidence="1">W744_W776</strain>
    </source>
</reference>
<name>A0AAV6V761_9ARAC</name>
<comment type="caution">
    <text evidence="1">The sequence shown here is derived from an EMBL/GenBank/DDBJ whole genome shotgun (WGS) entry which is preliminary data.</text>
</comment>
<keyword evidence="2" id="KW-1185">Reference proteome</keyword>
<evidence type="ECO:0000313" key="1">
    <source>
        <dbReference type="EMBL" id="KAG8191769.1"/>
    </source>
</evidence>
<gene>
    <name evidence="1" type="ORF">JTE90_008831</name>
</gene>